<evidence type="ECO:0000256" key="12">
    <source>
        <dbReference type="PIRSR" id="PIRSR601382-3"/>
    </source>
</evidence>
<dbReference type="GO" id="GO:0005509">
    <property type="term" value="F:calcium ion binding"/>
    <property type="evidence" value="ECO:0007669"/>
    <property type="project" value="InterPro"/>
</dbReference>
<comment type="similarity">
    <text evidence="3 13">Belongs to the glycosyl hydrolase 47 family.</text>
</comment>
<gene>
    <name evidence="16" type="ORF">EVG20_g11170</name>
</gene>
<evidence type="ECO:0000256" key="11">
    <source>
        <dbReference type="PIRSR" id="PIRSR601382-2"/>
    </source>
</evidence>
<evidence type="ECO:0000256" key="14">
    <source>
        <dbReference type="SAM" id="MobiDB-lite"/>
    </source>
</evidence>
<sequence length="608" mass="68136">RNVLALERRLFASVPTSTSLSLLSTALKRKQVAPNGKSASTTAAQANTTQHETSTGSLRLLLSSLAFVAVFLLYQYPAPLKQAAELWLGRPTDQLPGTSKSTYIGLEADAPKQAAVVNAMRGLHMVAISIEFMKEDALLTSPERDAMGSDEYHPISRNGSNLTTRRRDREYQRARSWVANNMTLDRDANFNTFETTIRVLGGLLSAYHLSGEDPLFLEKARELADRILPVFDTPSGLPLSMINLAQRKGVADDDNQGLISTAEASTLQLEFRYLSLLTDEDIYWKKAEQVMAVIRAARMPPGLASIFMNPRDGRFVTSAIRLGSRGDSYYEYLLKQYVQTNLEEPVYREMYDDAVQAIHDHLIRRGMSTGLTYTSELIPERSPLGDISWRLTPKQDFLVCFFAGTLMLGATTSGALMHPVSIPPLPEQLTEQGRRDWKTGYELLRTCMATHDTQTGLAPEIAYFRIPSDGMDEMLGAAPRDWYIKGARPGAFPPYDARYILRPETVESLLVAFRLTGDERYREWGWNIFRAIETHCKVPSGGYAAIINVDEVPARQEDKMETFLMSETFKYLFLLFSDGDTLPLSKYVFNTEAHPLPIFSPTIRTGFS</sequence>
<evidence type="ECO:0000256" key="10">
    <source>
        <dbReference type="PIRSR" id="PIRSR601382-1"/>
    </source>
</evidence>
<dbReference type="EMBL" id="SEOQ01001614">
    <property type="protein sequence ID" value="TFY51091.1"/>
    <property type="molecule type" value="Genomic_DNA"/>
</dbReference>
<evidence type="ECO:0000256" key="4">
    <source>
        <dbReference type="ARBA" id="ARBA00022723"/>
    </source>
</evidence>
<feature type="binding site" evidence="11">
    <location>
        <position position="591"/>
    </location>
    <ligand>
        <name>Ca(2+)</name>
        <dbReference type="ChEBI" id="CHEBI:29108"/>
    </ligand>
</feature>
<evidence type="ECO:0000256" key="6">
    <source>
        <dbReference type="ARBA" id="ARBA00022837"/>
    </source>
</evidence>
<keyword evidence="4 11" id="KW-0479">Metal-binding</keyword>
<dbReference type="PRINTS" id="PR00747">
    <property type="entry name" value="GLYHDRLASE47"/>
</dbReference>
<dbReference type="GO" id="GO:0005975">
    <property type="term" value="P:carbohydrate metabolic process"/>
    <property type="evidence" value="ECO:0007669"/>
    <property type="project" value="InterPro"/>
</dbReference>
<keyword evidence="15" id="KW-1133">Transmembrane helix</keyword>
<proteinExistence type="inferred from homology"/>
<comment type="caution">
    <text evidence="16">The sequence shown here is derived from an EMBL/GenBank/DDBJ whole genome shotgun (WGS) entry which is preliminary data.</text>
</comment>
<evidence type="ECO:0000256" key="3">
    <source>
        <dbReference type="ARBA" id="ARBA00007658"/>
    </source>
</evidence>
<keyword evidence="15" id="KW-0472">Membrane</keyword>
<keyword evidence="6 11" id="KW-0106">Calcium</keyword>
<evidence type="ECO:0000256" key="2">
    <source>
        <dbReference type="ARBA" id="ARBA00004922"/>
    </source>
</evidence>
<keyword evidence="17" id="KW-1185">Reference proteome</keyword>
<evidence type="ECO:0000256" key="5">
    <source>
        <dbReference type="ARBA" id="ARBA00022801"/>
    </source>
</evidence>
<evidence type="ECO:0000256" key="13">
    <source>
        <dbReference type="RuleBase" id="RU361193"/>
    </source>
</evidence>
<evidence type="ECO:0000256" key="7">
    <source>
        <dbReference type="ARBA" id="ARBA00023157"/>
    </source>
</evidence>
<dbReference type="InterPro" id="IPR036026">
    <property type="entry name" value="Seven-hairpin_glycosidases"/>
</dbReference>
<dbReference type="InterPro" id="IPR001382">
    <property type="entry name" value="Glyco_hydro_47"/>
</dbReference>
<dbReference type="Pfam" id="PF01532">
    <property type="entry name" value="Glyco_hydro_47"/>
    <property type="match status" value="1"/>
</dbReference>
<feature type="region of interest" description="Disordered" evidence="14">
    <location>
        <begin position="148"/>
        <end position="167"/>
    </location>
</feature>
<dbReference type="OrthoDB" id="8118055at2759"/>
<comment type="catalytic activity">
    <reaction evidence="8">
        <text>N(4)-(alpha-D-Man-(1-&gt;2)-alpha-D-Man-(1-&gt;2)-alpha-D-Man-(1-&gt;3)-[alpha-D-Man-(1-&gt;3)-[alpha-D-Man-(1-&gt;2)-alpha-D-Man-(1-&gt;6)]-alpha-D-Man-(1-&gt;6)]-beta-D-Man-(1-&gt;4)-beta-D-GlcNAc-(1-&gt;4)-beta-D-GlcNAc)-L-asparaginyl-[protein] (N-glucan mannose isomer 8A1,2,3B1,3) + 3 H2O = N(4)-(alpha-D-Man-(1-&gt;3)-[alpha-D-Man-(1-&gt;3)-[alpha-D-Man-(1-&gt;6)]-alpha-D-Man-(1-&gt;6)]-beta-D-Man-(1-&gt;4)-beta-D-GlcNAc-(1-&gt;4)-beta-D-GlcNAc)-L-asparaginyl-[protein] (N-glucan mannose isomer 5A1,2) + 3 beta-D-mannose</text>
        <dbReference type="Rhea" id="RHEA:56028"/>
        <dbReference type="Rhea" id="RHEA-COMP:14358"/>
        <dbReference type="Rhea" id="RHEA-COMP:14367"/>
        <dbReference type="ChEBI" id="CHEBI:15377"/>
        <dbReference type="ChEBI" id="CHEBI:28563"/>
        <dbReference type="ChEBI" id="CHEBI:59087"/>
        <dbReference type="ChEBI" id="CHEBI:60628"/>
        <dbReference type="EC" id="3.2.1.113"/>
    </reaction>
</comment>
<comment type="cofactor">
    <cofactor evidence="1 11">
        <name>Ca(2+)</name>
        <dbReference type="ChEBI" id="CHEBI:29108"/>
    </cofactor>
</comment>
<accession>A0A4Y9XPD5</accession>
<dbReference type="Gene3D" id="1.50.10.10">
    <property type="match status" value="1"/>
</dbReference>
<dbReference type="GO" id="GO:0004571">
    <property type="term" value="F:mannosyl-oligosaccharide 1,2-alpha-mannosidase activity"/>
    <property type="evidence" value="ECO:0007669"/>
    <property type="project" value="UniProtKB-EC"/>
</dbReference>
<keyword evidence="13" id="KW-0326">Glycosidase</keyword>
<keyword evidence="5 13" id="KW-0378">Hydrolase</keyword>
<feature type="active site" evidence="10">
    <location>
        <position position="504"/>
    </location>
</feature>
<dbReference type="EC" id="3.2.1.-" evidence="13"/>
<protein>
    <recommendedName>
        <fullName evidence="13">alpha-1,2-Mannosidase</fullName>
        <ecNumber evidence="13">3.2.1.-</ecNumber>
    </recommendedName>
</protein>
<dbReference type="Proteomes" id="UP000298327">
    <property type="component" value="Unassembled WGS sequence"/>
</dbReference>
<dbReference type="InterPro" id="IPR012341">
    <property type="entry name" value="6hp_glycosidase-like_sf"/>
</dbReference>
<dbReference type="GO" id="GO:0036503">
    <property type="term" value="P:ERAD pathway"/>
    <property type="evidence" value="ECO:0007669"/>
    <property type="project" value="UniProtKB-ARBA"/>
</dbReference>
<feature type="active site" evidence="10">
    <location>
        <position position="327"/>
    </location>
</feature>
<comment type="pathway">
    <text evidence="2">Protein modification; protein glycosylation.</text>
</comment>
<keyword evidence="7 12" id="KW-1015">Disulfide bond</keyword>
<dbReference type="GO" id="GO:0005783">
    <property type="term" value="C:endoplasmic reticulum"/>
    <property type="evidence" value="ECO:0007669"/>
    <property type="project" value="TreeGrafter"/>
</dbReference>
<feature type="active site" description="Proton donor" evidence="10">
    <location>
        <position position="194"/>
    </location>
</feature>
<feature type="active site" description="Proton donor" evidence="10">
    <location>
        <position position="460"/>
    </location>
</feature>
<evidence type="ECO:0000256" key="8">
    <source>
        <dbReference type="ARBA" id="ARBA00047669"/>
    </source>
</evidence>
<feature type="disulfide bond" evidence="12">
    <location>
        <begin position="400"/>
        <end position="447"/>
    </location>
</feature>
<organism evidence="16 17">
    <name type="scientific">Dentipellis fragilis</name>
    <dbReference type="NCBI Taxonomy" id="205917"/>
    <lineage>
        <taxon>Eukaryota</taxon>
        <taxon>Fungi</taxon>
        <taxon>Dikarya</taxon>
        <taxon>Basidiomycota</taxon>
        <taxon>Agaricomycotina</taxon>
        <taxon>Agaricomycetes</taxon>
        <taxon>Russulales</taxon>
        <taxon>Hericiaceae</taxon>
        <taxon>Dentipellis</taxon>
    </lineage>
</organism>
<dbReference type="PANTHER" id="PTHR11742">
    <property type="entry name" value="MANNOSYL-OLIGOSACCHARIDE ALPHA-1,2-MANNOSIDASE-RELATED"/>
    <property type="match status" value="1"/>
</dbReference>
<evidence type="ECO:0000256" key="15">
    <source>
        <dbReference type="SAM" id="Phobius"/>
    </source>
</evidence>
<dbReference type="AlphaFoldDB" id="A0A4Y9XPD5"/>
<dbReference type="SUPFAM" id="SSF48225">
    <property type="entry name" value="Seven-hairpin glycosidases"/>
    <property type="match status" value="1"/>
</dbReference>
<feature type="transmembrane region" description="Helical" evidence="15">
    <location>
        <begin position="56"/>
        <end position="74"/>
    </location>
</feature>
<dbReference type="PANTHER" id="PTHR11742:SF55">
    <property type="entry name" value="ENDOPLASMIC RETICULUM MANNOSYL-OLIGOSACCHARIDE 1,2-ALPHA-MANNOSIDASE"/>
    <property type="match status" value="1"/>
</dbReference>
<feature type="non-terminal residue" evidence="16">
    <location>
        <position position="1"/>
    </location>
</feature>
<evidence type="ECO:0000313" key="16">
    <source>
        <dbReference type="EMBL" id="TFY51091.1"/>
    </source>
</evidence>
<name>A0A4Y9XPD5_9AGAM</name>
<dbReference type="GO" id="GO:0016020">
    <property type="term" value="C:membrane"/>
    <property type="evidence" value="ECO:0007669"/>
    <property type="project" value="InterPro"/>
</dbReference>
<evidence type="ECO:0000256" key="9">
    <source>
        <dbReference type="ARBA" id="ARBA00048605"/>
    </source>
</evidence>
<dbReference type="InterPro" id="IPR050749">
    <property type="entry name" value="Glycosyl_Hydrolase_47"/>
</dbReference>
<keyword evidence="15" id="KW-0812">Transmembrane</keyword>
<evidence type="ECO:0000313" key="17">
    <source>
        <dbReference type="Proteomes" id="UP000298327"/>
    </source>
</evidence>
<reference evidence="16 17" key="1">
    <citation type="submission" date="2019-02" db="EMBL/GenBank/DDBJ databases">
        <title>Genome sequencing of the rare red list fungi Dentipellis fragilis.</title>
        <authorList>
            <person name="Buettner E."/>
            <person name="Kellner H."/>
        </authorList>
    </citation>
    <scope>NUCLEOTIDE SEQUENCE [LARGE SCALE GENOMIC DNA]</scope>
    <source>
        <strain evidence="16 17">DSM 105465</strain>
    </source>
</reference>
<dbReference type="STRING" id="205917.A0A4Y9XPD5"/>
<evidence type="ECO:0000256" key="1">
    <source>
        <dbReference type="ARBA" id="ARBA00001913"/>
    </source>
</evidence>
<comment type="catalytic activity">
    <reaction evidence="9">
        <text>N(4)-(alpha-D-Man-(1-&gt;2)-alpha-D-Man-(1-&gt;2)-alpha-D-Man-(1-&gt;3)-[alpha-D-Man-(1-&gt;2)-alpha-D-Man-(1-&gt;3)-[alpha-D-Man-(1-&gt;2)-alpha-D-Man-(1-&gt;6)]-alpha-D-Man-(1-&gt;6)]-beta-D-Man-(1-&gt;4)-beta-D-GlcNAc-(1-&gt;4)-beta-D-GlcNAc)-L-asparaginyl-[protein] (N-glucan mannose isomer 9A1,2,3B1,2,3) + 4 H2O = N(4)-(alpha-D-Man-(1-&gt;3)-[alpha-D-Man-(1-&gt;3)-[alpha-D-Man-(1-&gt;6)]-alpha-D-Man-(1-&gt;6)]-beta-D-Man-(1-&gt;4)-beta-D-GlcNAc-(1-&gt;4)-beta-D-GlcNAc)-L-asparaginyl-[protein] (N-glucan mannose isomer 5A1,2) + 4 beta-D-mannose</text>
        <dbReference type="Rhea" id="RHEA:56008"/>
        <dbReference type="Rhea" id="RHEA-COMP:14356"/>
        <dbReference type="Rhea" id="RHEA-COMP:14367"/>
        <dbReference type="ChEBI" id="CHEBI:15377"/>
        <dbReference type="ChEBI" id="CHEBI:28563"/>
        <dbReference type="ChEBI" id="CHEBI:59087"/>
        <dbReference type="ChEBI" id="CHEBI:139493"/>
        <dbReference type="EC" id="3.2.1.113"/>
    </reaction>
</comment>